<dbReference type="Proteomes" id="UP000094313">
    <property type="component" value="Chromosome"/>
</dbReference>
<dbReference type="AlphaFoldDB" id="A0A1D7QFP8"/>
<evidence type="ECO:0000313" key="3">
    <source>
        <dbReference type="Proteomes" id="UP000094313"/>
    </source>
</evidence>
<proteinExistence type="predicted"/>
<organism evidence="2 3">
    <name type="scientific">Pedobacter steynii</name>
    <dbReference type="NCBI Taxonomy" id="430522"/>
    <lineage>
        <taxon>Bacteria</taxon>
        <taxon>Pseudomonadati</taxon>
        <taxon>Bacteroidota</taxon>
        <taxon>Sphingobacteriia</taxon>
        <taxon>Sphingobacteriales</taxon>
        <taxon>Sphingobacteriaceae</taxon>
        <taxon>Pedobacter</taxon>
    </lineage>
</organism>
<gene>
    <name evidence="2" type="ORF">BFS30_09605</name>
</gene>
<evidence type="ECO:0000256" key="1">
    <source>
        <dbReference type="SAM" id="MobiDB-lite"/>
    </source>
</evidence>
<name>A0A1D7QFP8_9SPHI</name>
<keyword evidence="3" id="KW-1185">Reference proteome</keyword>
<feature type="region of interest" description="Disordered" evidence="1">
    <location>
        <begin position="204"/>
        <end position="229"/>
    </location>
</feature>
<reference evidence="2 3" key="1">
    <citation type="submission" date="2016-08" db="EMBL/GenBank/DDBJ databases">
        <authorList>
            <person name="Seilhamer J.J."/>
        </authorList>
    </citation>
    <scope>NUCLEOTIDE SEQUENCE [LARGE SCALE GENOMIC DNA]</scope>
    <source>
        <strain evidence="2 3">DX4</strain>
    </source>
</reference>
<dbReference type="EMBL" id="CP017141">
    <property type="protein sequence ID" value="AOM77399.1"/>
    <property type="molecule type" value="Genomic_DNA"/>
</dbReference>
<accession>A0A1D7QFP8</accession>
<sequence>MEKYIYQDWYKGKRKLQTEEQTLIYYSKHVYYPDHMKEKGKEAKKFLKTCTSAEEWARYAYANDLPFSVCKMDAHHVEAYIRKEFLEEGLSVAFLDEYGRKFMGYSFNRQPNGKYFCIGIIFWEFEEGKSGDNDDTKTWIYTFEPNGNVEVIEREKGAKEECVWKSKRPLNVESNWEDAPAFGNWDGLFEMKRWKEGELDELFKGDETSAADQTDQPVNKWLPPGWNKE</sequence>
<evidence type="ECO:0000313" key="2">
    <source>
        <dbReference type="EMBL" id="AOM77399.1"/>
    </source>
</evidence>
<dbReference type="KEGG" id="psty:BFS30_09605"/>
<dbReference type="RefSeq" id="WP_069379089.1">
    <property type="nucleotide sequence ID" value="NZ_CP017141.1"/>
</dbReference>
<dbReference type="OrthoDB" id="774413at2"/>
<protein>
    <submittedName>
        <fullName evidence="2">Uncharacterized protein</fullName>
    </submittedName>
</protein>